<gene>
    <name evidence="1" type="ORF">SAMN06275492_1133</name>
</gene>
<dbReference type="Proteomes" id="UP000193355">
    <property type="component" value="Unassembled WGS sequence"/>
</dbReference>
<dbReference type="EMBL" id="FXBB01000013">
    <property type="protein sequence ID" value="SMG28333.1"/>
    <property type="molecule type" value="Genomic_DNA"/>
</dbReference>
<sequence>MISVDGRSIVEIGPALDIALENDLLMGNSVLLEVLRETGYRDLVWIKTPRLTVAQRRYLPYYNDLRSVWGQAERIWQEIVQSYRFFLEGHIPVESLATYVREGTEELQVMRNRILAIAPSKLSGEEWEYLNSARDFMISSLFLMDQEAQRISVDSDWKVNLDGIKKRISQVEKCLNISLHYSGISRD</sequence>
<organism evidence="1 2">
    <name type="scientific">Dethiosulfovibrio salsuginis</name>
    <dbReference type="NCBI Taxonomy" id="561720"/>
    <lineage>
        <taxon>Bacteria</taxon>
        <taxon>Thermotogati</taxon>
        <taxon>Synergistota</taxon>
        <taxon>Synergistia</taxon>
        <taxon>Synergistales</taxon>
        <taxon>Dethiosulfovibrionaceae</taxon>
        <taxon>Dethiosulfovibrio</taxon>
    </lineage>
</organism>
<protein>
    <submittedName>
        <fullName evidence="1">Uncharacterized protein</fullName>
    </submittedName>
</protein>
<evidence type="ECO:0000313" key="2">
    <source>
        <dbReference type="Proteomes" id="UP000193355"/>
    </source>
</evidence>
<accession>A0A1X7JKL9</accession>
<dbReference type="AlphaFoldDB" id="A0A1X7JKL9"/>
<proteinExistence type="predicted"/>
<evidence type="ECO:0000313" key="1">
    <source>
        <dbReference type="EMBL" id="SMG28333.1"/>
    </source>
</evidence>
<keyword evidence="2" id="KW-1185">Reference proteome</keyword>
<reference evidence="2" key="1">
    <citation type="submission" date="2017-04" db="EMBL/GenBank/DDBJ databases">
        <authorList>
            <person name="Varghese N."/>
            <person name="Submissions S."/>
        </authorList>
    </citation>
    <scope>NUCLEOTIDE SEQUENCE [LARGE SCALE GENOMIC DNA]</scope>
    <source>
        <strain evidence="2">USBA 82</strain>
    </source>
</reference>
<name>A0A1X7JKL9_9BACT</name>
<dbReference type="STRING" id="561720.SAMN06275492_1133"/>